<keyword evidence="12" id="KW-0472">Membrane</keyword>
<keyword evidence="3" id="KW-0813">Transport</keyword>
<evidence type="ECO:0000313" key="19">
    <source>
        <dbReference type="Proteomes" id="UP000005207"/>
    </source>
</evidence>
<feature type="compositionally biased region" description="Acidic residues" evidence="16">
    <location>
        <begin position="357"/>
        <end position="367"/>
    </location>
</feature>
<keyword evidence="9" id="KW-0520">NAD</keyword>
<keyword evidence="11" id="KW-0090">Biological rhythms</keyword>
<evidence type="ECO:0000256" key="5">
    <source>
        <dbReference type="ARBA" id="ARBA00022525"/>
    </source>
</evidence>
<evidence type="ECO:0000256" key="4">
    <source>
        <dbReference type="ARBA" id="ARBA00022475"/>
    </source>
</evidence>
<dbReference type="GO" id="GO:0005576">
    <property type="term" value="C:extracellular region"/>
    <property type="evidence" value="ECO:0007669"/>
    <property type="project" value="UniProtKB-SubCell"/>
</dbReference>
<keyword evidence="4" id="KW-1003">Cell membrane</keyword>
<accession>A0A669ENY1</accession>
<keyword evidence="10 15" id="KW-0175">Coiled coil</keyword>
<reference evidence="18" key="3">
    <citation type="submission" date="2025-09" db="UniProtKB">
        <authorList>
            <consortium name="Ensembl"/>
        </authorList>
    </citation>
    <scope>IDENTIFICATION</scope>
</reference>
<dbReference type="SUPFAM" id="SSF54928">
    <property type="entry name" value="RNA-binding domain, RBD"/>
    <property type="match status" value="1"/>
</dbReference>
<protein>
    <submittedName>
        <fullName evidence="18">Ecto-NOX disulfide-thiol exchanger 2</fullName>
    </submittedName>
</protein>
<dbReference type="CDD" id="cd12228">
    <property type="entry name" value="RRM_ENOX"/>
    <property type="match status" value="1"/>
</dbReference>
<feature type="region of interest" description="Disordered" evidence="16">
    <location>
        <begin position="357"/>
        <end position="391"/>
    </location>
</feature>
<feature type="domain" description="RRM" evidence="17">
    <location>
        <begin position="99"/>
        <end position="178"/>
    </location>
</feature>
<keyword evidence="14" id="KW-0694">RNA-binding</keyword>
<dbReference type="GeneTree" id="ENSGT00390000006788"/>
<evidence type="ECO:0000256" key="12">
    <source>
        <dbReference type="ARBA" id="ARBA00023136"/>
    </source>
</evidence>
<gene>
    <name evidence="18" type="primary">enox2</name>
</gene>
<dbReference type="GO" id="GO:0009897">
    <property type="term" value="C:external side of plasma membrane"/>
    <property type="evidence" value="ECO:0007669"/>
    <property type="project" value="InterPro"/>
</dbReference>
<proteinExistence type="inferred from homology"/>
<evidence type="ECO:0000256" key="1">
    <source>
        <dbReference type="ARBA" id="ARBA00004236"/>
    </source>
</evidence>
<evidence type="ECO:0000256" key="6">
    <source>
        <dbReference type="ARBA" id="ARBA00022982"/>
    </source>
</evidence>
<evidence type="ECO:0000256" key="15">
    <source>
        <dbReference type="SAM" id="Coils"/>
    </source>
</evidence>
<organism evidence="18 19">
    <name type="scientific">Oreochromis niloticus</name>
    <name type="common">Nile tilapia</name>
    <name type="synonym">Tilapia nilotica</name>
    <dbReference type="NCBI Taxonomy" id="8128"/>
    <lineage>
        <taxon>Eukaryota</taxon>
        <taxon>Metazoa</taxon>
        <taxon>Chordata</taxon>
        <taxon>Craniata</taxon>
        <taxon>Vertebrata</taxon>
        <taxon>Euteleostomi</taxon>
        <taxon>Actinopterygii</taxon>
        <taxon>Neopterygii</taxon>
        <taxon>Teleostei</taxon>
        <taxon>Neoteleostei</taxon>
        <taxon>Acanthomorphata</taxon>
        <taxon>Ovalentaria</taxon>
        <taxon>Cichlomorphae</taxon>
        <taxon>Cichliformes</taxon>
        <taxon>Cichlidae</taxon>
        <taxon>African cichlids</taxon>
        <taxon>Pseudocrenilabrinae</taxon>
        <taxon>Oreochromini</taxon>
        <taxon>Oreochromis</taxon>
    </lineage>
</organism>
<evidence type="ECO:0000256" key="10">
    <source>
        <dbReference type="ARBA" id="ARBA00023054"/>
    </source>
</evidence>
<dbReference type="GO" id="GO:0007624">
    <property type="term" value="P:ultradian rhythm"/>
    <property type="evidence" value="ECO:0007669"/>
    <property type="project" value="InterPro"/>
</dbReference>
<evidence type="ECO:0000313" key="18">
    <source>
        <dbReference type="Ensembl" id="ENSONIP00000072892.1"/>
    </source>
</evidence>
<dbReference type="Ensembl" id="ENSONIT00000051108.1">
    <property type="protein sequence ID" value="ENSONIP00000072892.1"/>
    <property type="gene ID" value="ENSONIG00000002432.2"/>
</dbReference>
<sequence>MGPWFVYPNAWATAMNNLGMPPIGLTGQPLMPDFDPNLGMMAGITPMNPMMPGLGMVPAPLSQDVPVVKEIIHCKSCTLFPPNPNLPPPATRDRPPGCKTVFVGGLPENATEQLIMEVFGQCGDITAIRKSKKNFCHIRFAEESTVDKALFLSGYRIRLGSSTDKKDTGRLHVDFAQARDDLYEWECRQRMLAREERHRRKMEEDRLRPPSPPPIVHYSEHECGQLGDKIKDDGKFPEAVRVLLTWLERGEVNRRNANNFYSMIQSSNSHIRRLMSEKSQHEKEMEEAKDKFKTALAGILAQFEQIVSVFQAASKQKAWDHFSKAQRKNLDMWRKQAEEIRNMHNEQLMGIRREEEMEMSDDDMEDAPDSKDSEDSVSQAEALKEENDSLRCQLDAYRNEVELLKQEQGKNQPIRSEEDNTHSQQLSFLQQALQGMQKQLLKMREELKQREAELEKSLEDKQQLKNQVQNLKEGLQNLQNAQVMQVGVTDMHEATASTVVSCSQEKEGPTERNPPSPVHSEREALLVGIISTFLHVHPFGASIEYICSYLQRLDTKINPNEVESLLSRLPCTFRQELTGVGASLEKRWNFCGFQGIKST</sequence>
<dbReference type="GO" id="GO:0016491">
    <property type="term" value="F:oxidoreductase activity"/>
    <property type="evidence" value="ECO:0007669"/>
    <property type="project" value="UniProtKB-KW"/>
</dbReference>
<keyword evidence="19" id="KW-1185">Reference proteome</keyword>
<evidence type="ECO:0000256" key="2">
    <source>
        <dbReference type="ARBA" id="ARBA00004239"/>
    </source>
</evidence>
<evidence type="ECO:0000256" key="13">
    <source>
        <dbReference type="ARBA" id="ARBA00061134"/>
    </source>
</evidence>
<dbReference type="GO" id="GO:0003723">
    <property type="term" value="F:RNA binding"/>
    <property type="evidence" value="ECO:0007669"/>
    <property type="project" value="UniProtKB-UniRule"/>
</dbReference>
<dbReference type="InterPro" id="IPR012677">
    <property type="entry name" value="Nucleotide-bd_a/b_plait_sf"/>
</dbReference>
<reference evidence="19" key="1">
    <citation type="submission" date="2012-01" db="EMBL/GenBank/DDBJ databases">
        <title>The Genome Sequence of Oreochromis niloticus (Nile Tilapia).</title>
        <authorList>
            <consortium name="Broad Institute Genome Assembly Team"/>
            <consortium name="Broad Institute Sequencing Platform"/>
            <person name="Di Palma F."/>
            <person name="Johnson J."/>
            <person name="Lander E.S."/>
            <person name="Lindblad-Toh K."/>
        </authorList>
    </citation>
    <scope>NUCLEOTIDE SEQUENCE [LARGE SCALE GENOMIC DNA]</scope>
</reference>
<dbReference type="InterPro" id="IPR038876">
    <property type="entry name" value="ENOX"/>
</dbReference>
<dbReference type="AlphaFoldDB" id="A0A669ENY1"/>
<comment type="similarity">
    <text evidence="13">Belongs to the ENOX family.</text>
</comment>
<keyword evidence="7" id="KW-0560">Oxidoreductase</keyword>
<evidence type="ECO:0000256" key="9">
    <source>
        <dbReference type="ARBA" id="ARBA00023027"/>
    </source>
</evidence>
<evidence type="ECO:0000256" key="16">
    <source>
        <dbReference type="SAM" id="MobiDB-lite"/>
    </source>
</evidence>
<feature type="region of interest" description="Disordered" evidence="16">
    <location>
        <begin position="497"/>
        <end position="519"/>
    </location>
</feature>
<evidence type="ECO:0000256" key="3">
    <source>
        <dbReference type="ARBA" id="ARBA00022448"/>
    </source>
</evidence>
<keyword evidence="6" id="KW-0249">Electron transport</keyword>
<dbReference type="Gene3D" id="3.30.70.330">
    <property type="match status" value="1"/>
</dbReference>
<evidence type="ECO:0000256" key="7">
    <source>
        <dbReference type="ARBA" id="ARBA00023002"/>
    </source>
</evidence>
<dbReference type="Pfam" id="PF00076">
    <property type="entry name" value="RRM_1"/>
    <property type="match status" value="1"/>
</dbReference>
<dbReference type="PANTHER" id="PTHR16001:SF7">
    <property type="entry name" value="ECTO-NOX DISULFIDE-THIOL EXCHANGER 2"/>
    <property type="match status" value="1"/>
</dbReference>
<evidence type="ECO:0000256" key="11">
    <source>
        <dbReference type="ARBA" id="ARBA00023108"/>
    </source>
</evidence>
<evidence type="ECO:0000256" key="8">
    <source>
        <dbReference type="ARBA" id="ARBA00023008"/>
    </source>
</evidence>
<comment type="subcellular location">
    <subcellularLocation>
        <location evidence="1">Cell membrane</location>
    </subcellularLocation>
    <subcellularLocation>
        <location evidence="2">Secreted</location>
        <location evidence="2">Extracellular space</location>
    </subcellularLocation>
</comment>
<dbReference type="SMART" id="SM00360">
    <property type="entry name" value="RRM"/>
    <property type="match status" value="1"/>
</dbReference>
<dbReference type="PANTHER" id="PTHR16001">
    <property type="entry name" value="ECTO-NOX DISULFIDE-THIOL EXCHANGER"/>
    <property type="match status" value="1"/>
</dbReference>
<dbReference type="FunFam" id="3.30.70.330:FF:000083">
    <property type="entry name" value="Putative ecto-NOX disulfide-thiol exchanger 1"/>
    <property type="match status" value="1"/>
</dbReference>
<reference evidence="18" key="2">
    <citation type="submission" date="2025-08" db="UniProtKB">
        <authorList>
            <consortium name="Ensembl"/>
        </authorList>
    </citation>
    <scope>IDENTIFICATION</scope>
</reference>
<dbReference type="PROSITE" id="PS50102">
    <property type="entry name" value="RRM"/>
    <property type="match status" value="1"/>
</dbReference>
<dbReference type="Proteomes" id="UP000005207">
    <property type="component" value="Linkage group LG2"/>
</dbReference>
<name>A0A669ENY1_ORENI</name>
<feature type="coiled-coil region" evidence="15">
    <location>
        <begin position="264"/>
        <end position="291"/>
    </location>
</feature>
<dbReference type="Pfam" id="PF23267">
    <property type="entry name" value="ENOX1"/>
    <property type="match status" value="1"/>
</dbReference>
<evidence type="ECO:0000259" key="17">
    <source>
        <dbReference type="PROSITE" id="PS50102"/>
    </source>
</evidence>
<dbReference type="InterPro" id="IPR056611">
    <property type="entry name" value="ENOX1/2_dom"/>
</dbReference>
<keyword evidence="8" id="KW-0186">Copper</keyword>
<dbReference type="InterPro" id="IPR035979">
    <property type="entry name" value="RBD_domain_sf"/>
</dbReference>
<dbReference type="InterPro" id="IPR034140">
    <property type="entry name" value="ENOX_RRM"/>
</dbReference>
<evidence type="ECO:0000256" key="14">
    <source>
        <dbReference type="PROSITE-ProRule" id="PRU00176"/>
    </source>
</evidence>
<dbReference type="InterPro" id="IPR000504">
    <property type="entry name" value="RRM_dom"/>
</dbReference>
<keyword evidence="5" id="KW-0964">Secreted</keyword>